<feature type="signal peptide" evidence="7">
    <location>
        <begin position="1"/>
        <end position="30"/>
    </location>
</feature>
<keyword evidence="2 6" id="KW-0349">Heme</keyword>
<sequence>MKQLINRTPLSPASWSILFLLMFSASWVSAEPSPINGAEVFNNNCARCHNARSLDEFSLQEWAVIMPHMREKAHLTGKETDAVMAFITLVKKGETKSASAKEGAHVLNGEALFNKYSCQGCHSVNGKGGTVGPALDTTIADKGKTFFLQKLKNPQFNNPASPMPKMPLSDEEIEALADYLSTF</sequence>
<dbReference type="SUPFAM" id="SSF46626">
    <property type="entry name" value="Cytochrome c"/>
    <property type="match status" value="2"/>
</dbReference>
<evidence type="ECO:0000256" key="7">
    <source>
        <dbReference type="SAM" id="SignalP"/>
    </source>
</evidence>
<keyword evidence="10" id="KW-1185">Reference proteome</keyword>
<dbReference type="RefSeq" id="WP_075186834.1">
    <property type="nucleotide sequence ID" value="NZ_AP023086.1"/>
</dbReference>
<proteinExistence type="predicted"/>
<keyword evidence="5 6" id="KW-0408">Iron</keyword>
<dbReference type="KEGG" id="marq:MARGE09_P2889"/>
<feature type="domain" description="Cytochrome c" evidence="8">
    <location>
        <begin position="104"/>
        <end position="183"/>
    </location>
</feature>
<evidence type="ECO:0000256" key="2">
    <source>
        <dbReference type="ARBA" id="ARBA00022617"/>
    </source>
</evidence>
<dbReference type="GO" id="GO:0009055">
    <property type="term" value="F:electron transfer activity"/>
    <property type="evidence" value="ECO:0007669"/>
    <property type="project" value="InterPro"/>
</dbReference>
<dbReference type="PANTHER" id="PTHR37823:SF1">
    <property type="entry name" value="CYTOCHROME C-553-LIKE"/>
    <property type="match status" value="1"/>
</dbReference>
<name>A0AAN2BL27_9GAMM</name>
<dbReference type="GO" id="GO:0046872">
    <property type="term" value="F:metal ion binding"/>
    <property type="evidence" value="ECO:0007669"/>
    <property type="project" value="UniProtKB-KW"/>
</dbReference>
<reference evidence="9 10" key="1">
    <citation type="journal article" date="2022" name="IScience">
        <title>An ultrasensitive nanofiber-based assay for enzymatic hydrolysis and deep-sea microbial degradation of cellulose.</title>
        <authorList>
            <person name="Tsudome M."/>
            <person name="Tachioka M."/>
            <person name="Miyazaki M."/>
            <person name="Uchimura K."/>
            <person name="Tsuda M."/>
            <person name="Takaki Y."/>
            <person name="Deguchi S."/>
        </authorList>
    </citation>
    <scope>NUCLEOTIDE SEQUENCE [LARGE SCALE GENOMIC DNA]</scope>
    <source>
        <strain evidence="9 10">GE09</strain>
    </source>
</reference>
<organism evidence="9 10">
    <name type="scientific">Marinagarivorans cellulosilyticus</name>
    <dbReference type="NCBI Taxonomy" id="2721545"/>
    <lineage>
        <taxon>Bacteria</taxon>
        <taxon>Pseudomonadati</taxon>
        <taxon>Pseudomonadota</taxon>
        <taxon>Gammaproteobacteria</taxon>
        <taxon>Cellvibrionales</taxon>
        <taxon>Cellvibrionaceae</taxon>
        <taxon>Marinagarivorans</taxon>
    </lineage>
</organism>
<dbReference type="GO" id="GO:0020037">
    <property type="term" value="F:heme binding"/>
    <property type="evidence" value="ECO:0007669"/>
    <property type="project" value="InterPro"/>
</dbReference>
<protein>
    <recommendedName>
        <fullName evidence="8">Cytochrome c domain-containing protein</fullName>
    </recommendedName>
</protein>
<evidence type="ECO:0000256" key="6">
    <source>
        <dbReference type="PROSITE-ProRule" id="PRU00433"/>
    </source>
</evidence>
<dbReference type="InterPro" id="IPR009056">
    <property type="entry name" value="Cyt_c-like_dom"/>
</dbReference>
<gene>
    <name evidence="9" type="ORF">MARGE09_P2889</name>
</gene>
<keyword evidence="3 6" id="KW-0479">Metal-binding</keyword>
<evidence type="ECO:0000256" key="5">
    <source>
        <dbReference type="ARBA" id="ARBA00023004"/>
    </source>
</evidence>
<accession>A0AAN2BL27</accession>
<dbReference type="EMBL" id="AP023086">
    <property type="protein sequence ID" value="BCD98688.1"/>
    <property type="molecule type" value="Genomic_DNA"/>
</dbReference>
<keyword evidence="1" id="KW-0813">Transport</keyword>
<feature type="chain" id="PRO_5042828972" description="Cytochrome c domain-containing protein" evidence="7">
    <location>
        <begin position="31"/>
        <end position="183"/>
    </location>
</feature>
<evidence type="ECO:0000256" key="3">
    <source>
        <dbReference type="ARBA" id="ARBA00022723"/>
    </source>
</evidence>
<evidence type="ECO:0000259" key="8">
    <source>
        <dbReference type="PROSITE" id="PS51007"/>
    </source>
</evidence>
<evidence type="ECO:0000256" key="1">
    <source>
        <dbReference type="ARBA" id="ARBA00022448"/>
    </source>
</evidence>
<keyword evidence="7" id="KW-0732">Signal</keyword>
<dbReference type="InterPro" id="IPR051811">
    <property type="entry name" value="Cytochrome_c550/c551-like"/>
</dbReference>
<dbReference type="AlphaFoldDB" id="A0AAN2BL27"/>
<evidence type="ECO:0000256" key="4">
    <source>
        <dbReference type="ARBA" id="ARBA00022982"/>
    </source>
</evidence>
<evidence type="ECO:0000313" key="10">
    <source>
        <dbReference type="Proteomes" id="UP001320119"/>
    </source>
</evidence>
<dbReference type="Pfam" id="PF00034">
    <property type="entry name" value="Cytochrom_C"/>
    <property type="match status" value="1"/>
</dbReference>
<dbReference type="Gene3D" id="1.10.760.10">
    <property type="entry name" value="Cytochrome c-like domain"/>
    <property type="match status" value="1"/>
</dbReference>
<dbReference type="PROSITE" id="PS51007">
    <property type="entry name" value="CYTC"/>
    <property type="match status" value="1"/>
</dbReference>
<dbReference type="Proteomes" id="UP001320119">
    <property type="component" value="Chromosome"/>
</dbReference>
<keyword evidence="4" id="KW-0249">Electron transport</keyword>
<dbReference type="PANTHER" id="PTHR37823">
    <property type="entry name" value="CYTOCHROME C-553-LIKE"/>
    <property type="match status" value="1"/>
</dbReference>
<dbReference type="InterPro" id="IPR036909">
    <property type="entry name" value="Cyt_c-like_dom_sf"/>
</dbReference>
<evidence type="ECO:0000313" key="9">
    <source>
        <dbReference type="EMBL" id="BCD98688.1"/>
    </source>
</evidence>